<sequence>MPNDQIRKAEEDEAKLLAVAVAPPPSIAPESTKLGCQSSCGNLEIPYPFGIGSNCSLNLHSYFNISCNTSFNPPKPYLLGISPDEIYNYEVVNISETQIYVKNSKAQLSMACYGKGYDNKTRRSPLVMDFSNSPYTLSDANQVMSICCDDIVVVQQDALPLSNTSSVDSCASRCTNSC</sequence>
<evidence type="ECO:0000313" key="4">
    <source>
        <dbReference type="EMBL" id="KAL2464855.1"/>
    </source>
</evidence>
<dbReference type="GO" id="GO:0016020">
    <property type="term" value="C:membrane"/>
    <property type="evidence" value="ECO:0007669"/>
    <property type="project" value="UniProtKB-SubCell"/>
</dbReference>
<evidence type="ECO:0000313" key="5">
    <source>
        <dbReference type="Proteomes" id="UP001604336"/>
    </source>
</evidence>
<keyword evidence="2" id="KW-0732">Signal</keyword>
<name>A0ABD1PLS6_9LAMI</name>
<dbReference type="PANTHER" id="PTHR33491">
    <property type="entry name" value="OSJNBA0016N04.9 PROTEIN"/>
    <property type="match status" value="1"/>
</dbReference>
<dbReference type="AlphaFoldDB" id="A0ABD1PLS6"/>
<organism evidence="4 5">
    <name type="scientific">Abeliophyllum distichum</name>
    <dbReference type="NCBI Taxonomy" id="126358"/>
    <lineage>
        <taxon>Eukaryota</taxon>
        <taxon>Viridiplantae</taxon>
        <taxon>Streptophyta</taxon>
        <taxon>Embryophyta</taxon>
        <taxon>Tracheophyta</taxon>
        <taxon>Spermatophyta</taxon>
        <taxon>Magnoliopsida</taxon>
        <taxon>eudicotyledons</taxon>
        <taxon>Gunneridae</taxon>
        <taxon>Pentapetalae</taxon>
        <taxon>asterids</taxon>
        <taxon>lamiids</taxon>
        <taxon>Lamiales</taxon>
        <taxon>Oleaceae</taxon>
        <taxon>Forsythieae</taxon>
        <taxon>Abeliophyllum</taxon>
    </lineage>
</organism>
<reference evidence="5" key="1">
    <citation type="submission" date="2024-07" db="EMBL/GenBank/DDBJ databases">
        <title>Two chromosome-level genome assemblies of Korean endemic species Abeliophyllum distichum and Forsythia ovata (Oleaceae).</title>
        <authorList>
            <person name="Jang H."/>
        </authorList>
    </citation>
    <scope>NUCLEOTIDE SEQUENCE [LARGE SCALE GENOMIC DNA]</scope>
</reference>
<dbReference type="Proteomes" id="UP001604336">
    <property type="component" value="Unassembled WGS sequence"/>
</dbReference>
<evidence type="ECO:0000256" key="1">
    <source>
        <dbReference type="ARBA" id="ARBA00004167"/>
    </source>
</evidence>
<feature type="domain" description="Wall-associated receptor kinase galacturonan-binding" evidence="3">
    <location>
        <begin position="36"/>
        <end position="98"/>
    </location>
</feature>
<dbReference type="EMBL" id="JBFOLK010000013">
    <property type="protein sequence ID" value="KAL2464855.1"/>
    <property type="molecule type" value="Genomic_DNA"/>
</dbReference>
<accession>A0ABD1PLS6</accession>
<gene>
    <name evidence="4" type="ORF">Adt_40706</name>
</gene>
<evidence type="ECO:0000259" key="3">
    <source>
        <dbReference type="Pfam" id="PF13947"/>
    </source>
</evidence>
<evidence type="ECO:0000256" key="2">
    <source>
        <dbReference type="ARBA" id="ARBA00022729"/>
    </source>
</evidence>
<keyword evidence="5" id="KW-1185">Reference proteome</keyword>
<proteinExistence type="predicted"/>
<dbReference type="InterPro" id="IPR025287">
    <property type="entry name" value="WAK_GUB"/>
</dbReference>
<comment type="caution">
    <text evidence="4">The sequence shown here is derived from an EMBL/GenBank/DDBJ whole genome shotgun (WGS) entry which is preliminary data.</text>
</comment>
<comment type="subcellular location">
    <subcellularLocation>
        <location evidence="1">Membrane</location>
        <topology evidence="1">Single-pass membrane protein</topology>
    </subcellularLocation>
</comment>
<dbReference type="Pfam" id="PF13947">
    <property type="entry name" value="GUB_WAK_bind"/>
    <property type="match status" value="1"/>
</dbReference>
<protein>
    <submittedName>
        <fullName evidence="4">Wall associated kinase-like 7</fullName>
    </submittedName>
</protein>